<protein>
    <submittedName>
        <fullName evidence="1">Uncharacterized protein</fullName>
    </submittedName>
</protein>
<organism evidence="1 2">
    <name type="scientific">Rodentibacter caecimuris</name>
    <dbReference type="NCBI Taxonomy" id="1796644"/>
    <lineage>
        <taxon>Bacteria</taxon>
        <taxon>Pseudomonadati</taxon>
        <taxon>Pseudomonadota</taxon>
        <taxon>Gammaproteobacteria</taxon>
        <taxon>Pasteurellales</taxon>
        <taxon>Pasteurellaceae</taxon>
        <taxon>Rodentibacter</taxon>
    </lineage>
</organism>
<dbReference type="EMBL" id="MLAB01000061">
    <property type="protein sequence ID" value="OOF70018.1"/>
    <property type="molecule type" value="Genomic_DNA"/>
</dbReference>
<gene>
    <name evidence="1" type="ORF">BKG90_11065</name>
</gene>
<accession>A0A9X8W128</accession>
<dbReference type="AlphaFoldDB" id="A0A9X8W128"/>
<name>A0A9X8W128_9PAST</name>
<reference evidence="1 2" key="1">
    <citation type="submission" date="2016-10" db="EMBL/GenBank/DDBJ databases">
        <title>Rodentibacter gen. nov. and new species.</title>
        <authorList>
            <person name="Christensen H."/>
        </authorList>
    </citation>
    <scope>NUCLEOTIDE SEQUENCE [LARGE SCALE GENOMIC DNA]</scope>
    <source>
        <strain evidence="1 2">199137021</strain>
    </source>
</reference>
<comment type="caution">
    <text evidence="1">The sequence shown here is derived from an EMBL/GenBank/DDBJ whole genome shotgun (WGS) entry which is preliminary data.</text>
</comment>
<dbReference type="Proteomes" id="UP000188998">
    <property type="component" value="Unassembled WGS sequence"/>
</dbReference>
<proteinExistence type="predicted"/>
<sequence>MNKKLLRQFVKSQFPTLDFNQVCATGRIKIQINLPFILKGLDYRKLTKARRIKGIAKIKGLT</sequence>
<evidence type="ECO:0000313" key="1">
    <source>
        <dbReference type="EMBL" id="OOF70018.1"/>
    </source>
</evidence>
<dbReference type="RefSeq" id="WP_059366401.1">
    <property type="nucleotide sequence ID" value="NZ_BBXJ01000001.1"/>
</dbReference>
<keyword evidence="2" id="KW-1185">Reference proteome</keyword>
<evidence type="ECO:0000313" key="2">
    <source>
        <dbReference type="Proteomes" id="UP000188998"/>
    </source>
</evidence>